<evidence type="ECO:0000256" key="6">
    <source>
        <dbReference type="ARBA" id="ARBA00022989"/>
    </source>
</evidence>
<keyword evidence="3" id="KW-0488">Methylation</keyword>
<proteinExistence type="predicted"/>
<dbReference type="PROSITE" id="PS00409">
    <property type="entry name" value="PROKAR_NTER_METHYL"/>
    <property type="match status" value="1"/>
</dbReference>
<protein>
    <submittedName>
        <fullName evidence="9">Prepilin-type N-terminal cleavage/methylation domain-containing protein</fullName>
    </submittedName>
</protein>
<evidence type="ECO:0000256" key="4">
    <source>
        <dbReference type="ARBA" id="ARBA00022519"/>
    </source>
</evidence>
<keyword evidence="7" id="KW-0472">Membrane</keyword>
<evidence type="ECO:0000256" key="2">
    <source>
        <dbReference type="ARBA" id="ARBA00022475"/>
    </source>
</evidence>
<evidence type="ECO:0000313" key="10">
    <source>
        <dbReference type="Proteomes" id="UP000542695"/>
    </source>
</evidence>
<dbReference type="InterPro" id="IPR012902">
    <property type="entry name" value="N_methyl_site"/>
</dbReference>
<accession>A0A7Y8D0B0</accession>
<evidence type="ECO:0000256" key="3">
    <source>
        <dbReference type="ARBA" id="ARBA00022481"/>
    </source>
</evidence>
<comment type="caution">
    <text evidence="9">The sequence shown here is derived from an EMBL/GenBank/DDBJ whole genome shotgun (WGS) entry which is preliminary data.</text>
</comment>
<dbReference type="Pfam" id="PF07963">
    <property type="entry name" value="N_methyl"/>
    <property type="match status" value="1"/>
</dbReference>
<evidence type="ECO:0000256" key="1">
    <source>
        <dbReference type="ARBA" id="ARBA00004377"/>
    </source>
</evidence>
<sequence>MKRQAGFTLLEILVVISLLGLLLGLVGSALVAANRSVAKAERYSARLDELRATQRFLRQALGQVLPLTAATGQGAHTATFEGQNDTVVFFAPLPSSVGGGIYRQRLQLRQGHLEIRLARLQGQRLQAWGEPQRLLDGVKGLHLNYRGYSPLGKATGWMPQWPWPERLPQAVRVAVQLQGTQAWPLLQVNLLLDLSGDGGRP</sequence>
<dbReference type="PANTHER" id="PTHR39583:SF2">
    <property type="entry name" value="TYPE II SECRETION SYSTEM PROTEIN J"/>
    <property type="match status" value="1"/>
</dbReference>
<evidence type="ECO:0000313" key="9">
    <source>
        <dbReference type="EMBL" id="NWC79955.1"/>
    </source>
</evidence>
<keyword evidence="4" id="KW-0997">Cell inner membrane</keyword>
<comment type="subcellular location">
    <subcellularLocation>
        <location evidence="1">Cell inner membrane</location>
        <topology evidence="1">Single-pass membrane protein</topology>
    </subcellularLocation>
</comment>
<dbReference type="InterPro" id="IPR045584">
    <property type="entry name" value="Pilin-like"/>
</dbReference>
<dbReference type="AlphaFoldDB" id="A0A7Y8D0B0"/>
<keyword evidence="8" id="KW-0175">Coiled coil</keyword>
<dbReference type="NCBIfam" id="TIGR02532">
    <property type="entry name" value="IV_pilin_GFxxxE"/>
    <property type="match status" value="1"/>
</dbReference>
<dbReference type="RefSeq" id="WP_161871370.1">
    <property type="nucleotide sequence ID" value="NZ_JACARV010000015.1"/>
</dbReference>
<keyword evidence="2" id="KW-1003">Cell membrane</keyword>
<name>A0A7Y8D0B0_PSEPU</name>
<dbReference type="InterPro" id="IPR051621">
    <property type="entry name" value="T2SS_protein_J"/>
</dbReference>
<keyword evidence="6" id="KW-1133">Transmembrane helix</keyword>
<dbReference type="EMBL" id="JACARV010000015">
    <property type="protein sequence ID" value="NWC79955.1"/>
    <property type="molecule type" value="Genomic_DNA"/>
</dbReference>
<organism evidence="9 10">
    <name type="scientific">Pseudomonas putida</name>
    <name type="common">Arthrobacter siderocapsulatus</name>
    <dbReference type="NCBI Taxonomy" id="303"/>
    <lineage>
        <taxon>Bacteria</taxon>
        <taxon>Pseudomonadati</taxon>
        <taxon>Pseudomonadota</taxon>
        <taxon>Gammaproteobacteria</taxon>
        <taxon>Pseudomonadales</taxon>
        <taxon>Pseudomonadaceae</taxon>
        <taxon>Pseudomonas</taxon>
    </lineage>
</organism>
<evidence type="ECO:0000256" key="8">
    <source>
        <dbReference type="SAM" id="Coils"/>
    </source>
</evidence>
<feature type="coiled-coil region" evidence="8">
    <location>
        <begin position="33"/>
        <end position="60"/>
    </location>
</feature>
<reference evidence="9 10" key="1">
    <citation type="submission" date="2020-04" db="EMBL/GenBank/DDBJ databases">
        <title>Molecular characterization of pseudomonads from Agaricus bisporus reveal novel blotch 2 pathogens in Western Europe.</title>
        <authorList>
            <person name="Taparia T."/>
            <person name="Krijger M."/>
            <person name="Haynes E."/>
            <person name="Elpinstone J.G."/>
            <person name="Noble R."/>
            <person name="Van Der Wolf J."/>
        </authorList>
    </citation>
    <scope>NUCLEOTIDE SEQUENCE [LARGE SCALE GENOMIC DNA]</scope>
    <source>
        <strain evidence="9 10">P7765</strain>
    </source>
</reference>
<evidence type="ECO:0000256" key="7">
    <source>
        <dbReference type="ARBA" id="ARBA00023136"/>
    </source>
</evidence>
<keyword evidence="5" id="KW-0812">Transmembrane</keyword>
<dbReference type="GO" id="GO:0005886">
    <property type="term" value="C:plasma membrane"/>
    <property type="evidence" value="ECO:0007669"/>
    <property type="project" value="UniProtKB-SubCell"/>
</dbReference>
<dbReference type="Proteomes" id="UP000542695">
    <property type="component" value="Unassembled WGS sequence"/>
</dbReference>
<dbReference type="SUPFAM" id="SSF54523">
    <property type="entry name" value="Pili subunits"/>
    <property type="match status" value="1"/>
</dbReference>
<evidence type="ECO:0000256" key="5">
    <source>
        <dbReference type="ARBA" id="ARBA00022692"/>
    </source>
</evidence>
<dbReference type="PANTHER" id="PTHR39583">
    <property type="entry name" value="TYPE II SECRETION SYSTEM PROTEIN J-RELATED"/>
    <property type="match status" value="1"/>
</dbReference>
<gene>
    <name evidence="9" type="ORF">HX798_06580</name>
</gene>